<dbReference type="InterPro" id="IPR000836">
    <property type="entry name" value="PRTase_dom"/>
</dbReference>
<dbReference type="InterPro" id="IPR023031">
    <property type="entry name" value="OPRT"/>
</dbReference>
<dbReference type="GO" id="GO:0000287">
    <property type="term" value="F:magnesium ion binding"/>
    <property type="evidence" value="ECO:0007669"/>
    <property type="project" value="UniProtKB-UniRule"/>
</dbReference>
<evidence type="ECO:0000256" key="6">
    <source>
        <dbReference type="HAMAP-Rule" id="MF_01208"/>
    </source>
</evidence>
<feature type="binding site" evidence="6">
    <location>
        <position position="95"/>
    </location>
    <ligand>
        <name>5-phospho-alpha-D-ribose 1-diphosphate</name>
        <dbReference type="ChEBI" id="CHEBI:58017"/>
        <note>ligand shared between dimeric partners</note>
    </ligand>
</feature>
<sequence>MPANELAAICLEIGAIKLNPMKPFQWASGNVMPVYNDNRLLLSAYEHRTFVGKKFLDIIREKEIKTDMIAGAATAGIAPAVTLANLMECRLAYVRPDAKQHGMKNQIEGADPEGAQVVVVEDLISTGGSVLKVIDAIREAGGTVQHCFCIFSYDFAQAKERFAEADCEMHSLLTFPTLLEYIKTSSRFTPGQAEILESWYQAPFSWTPPTP</sequence>
<dbReference type="AlphaFoldDB" id="A0A7T0G452"/>
<proteinExistence type="inferred from homology"/>
<dbReference type="GO" id="GO:0044205">
    <property type="term" value="P:'de novo' UMP biosynthetic process"/>
    <property type="evidence" value="ECO:0007669"/>
    <property type="project" value="UniProtKB-UniRule"/>
</dbReference>
<reference evidence="9" key="1">
    <citation type="submission" date="2020-02" db="EMBL/GenBank/DDBJ databases">
        <title>Genomic and physiological characterization of two novel Nitrospinaceae genera.</title>
        <authorList>
            <person name="Mueller A.J."/>
            <person name="Jung M.-Y."/>
            <person name="Strachan C.R."/>
            <person name="Herbold C.W."/>
            <person name="Kirkegaard R.H."/>
            <person name="Daims H."/>
        </authorList>
    </citation>
    <scope>NUCLEOTIDE SEQUENCE [LARGE SCALE GENOMIC DNA]</scope>
</reference>
<evidence type="ECO:0000256" key="4">
    <source>
        <dbReference type="ARBA" id="ARBA00022679"/>
    </source>
</evidence>
<dbReference type="PANTHER" id="PTHR19278">
    <property type="entry name" value="OROTATE PHOSPHORIBOSYLTRANSFERASE"/>
    <property type="match status" value="1"/>
</dbReference>
<dbReference type="EC" id="2.4.2.10" evidence="2 6"/>
<dbReference type="InterPro" id="IPR004467">
    <property type="entry name" value="Or_phspho_trans_dom"/>
</dbReference>
<evidence type="ECO:0000256" key="5">
    <source>
        <dbReference type="ARBA" id="ARBA00022975"/>
    </source>
</evidence>
<dbReference type="GO" id="GO:0019856">
    <property type="term" value="P:pyrimidine nucleobase biosynthetic process"/>
    <property type="evidence" value="ECO:0007669"/>
    <property type="project" value="TreeGrafter"/>
</dbReference>
<keyword evidence="5 6" id="KW-0665">Pyrimidine biosynthesis</keyword>
<keyword evidence="6" id="KW-0460">Magnesium</keyword>
<feature type="binding site" evidence="6">
    <location>
        <position position="101"/>
    </location>
    <ligand>
        <name>5-phospho-alpha-D-ribose 1-diphosphate</name>
        <dbReference type="ChEBI" id="CHEBI:58017"/>
        <note>ligand shared between dimeric partners</note>
    </ligand>
</feature>
<comment type="catalytic activity">
    <reaction evidence="6">
        <text>orotidine 5'-phosphate + diphosphate = orotate + 5-phospho-alpha-D-ribose 1-diphosphate</text>
        <dbReference type="Rhea" id="RHEA:10380"/>
        <dbReference type="ChEBI" id="CHEBI:30839"/>
        <dbReference type="ChEBI" id="CHEBI:33019"/>
        <dbReference type="ChEBI" id="CHEBI:57538"/>
        <dbReference type="ChEBI" id="CHEBI:58017"/>
        <dbReference type="EC" id="2.4.2.10"/>
    </reaction>
</comment>
<evidence type="ECO:0000256" key="2">
    <source>
        <dbReference type="ARBA" id="ARBA00011971"/>
    </source>
</evidence>
<dbReference type="EMBL" id="CP048620">
    <property type="protein sequence ID" value="QPJ66033.1"/>
    <property type="molecule type" value="Genomic_DNA"/>
</dbReference>
<dbReference type="SUPFAM" id="SSF53271">
    <property type="entry name" value="PRTase-like"/>
    <property type="match status" value="1"/>
</dbReference>
<evidence type="ECO:0000313" key="9">
    <source>
        <dbReference type="Proteomes" id="UP000594464"/>
    </source>
</evidence>
<dbReference type="PANTHER" id="PTHR19278:SF9">
    <property type="entry name" value="URIDINE 5'-MONOPHOSPHATE SYNTHASE"/>
    <property type="match status" value="1"/>
</dbReference>
<evidence type="ECO:0000259" key="7">
    <source>
        <dbReference type="Pfam" id="PF00156"/>
    </source>
</evidence>
<dbReference type="NCBIfam" id="TIGR00336">
    <property type="entry name" value="pyrE"/>
    <property type="match status" value="1"/>
</dbReference>
<comment type="subunit">
    <text evidence="6">Homodimer.</text>
</comment>
<comment type="cofactor">
    <cofactor evidence="6">
        <name>Mg(2+)</name>
        <dbReference type="ChEBI" id="CHEBI:18420"/>
    </cofactor>
</comment>
<dbReference type="UniPathway" id="UPA00070">
    <property type="reaction ID" value="UER00119"/>
</dbReference>
<comment type="pathway">
    <text evidence="1 6">Pyrimidine metabolism; UMP biosynthesis via de novo pathway; UMP from orotate: step 1/2.</text>
</comment>
<feature type="domain" description="Phosphoribosyltransferase" evidence="7">
    <location>
        <begin position="53"/>
        <end position="151"/>
    </location>
</feature>
<feature type="binding site" description="in other chain" evidence="6">
    <location>
        <begin position="121"/>
        <end position="129"/>
    </location>
    <ligand>
        <name>5-phospho-alpha-D-ribose 1-diphosphate</name>
        <dbReference type="ChEBI" id="CHEBI:58017"/>
        <note>ligand shared between dimeric partners</note>
    </ligand>
</feature>
<keyword evidence="4 6" id="KW-0808">Transferase</keyword>
<protein>
    <recommendedName>
        <fullName evidence="2 6">Orotate phosphoribosyltransferase</fullName>
        <shortName evidence="6">OPRT</shortName>
        <shortName evidence="6">OPRTase</shortName>
        <ecNumber evidence="2 6">2.4.2.10</ecNumber>
    </recommendedName>
</protein>
<dbReference type="GO" id="GO:0004588">
    <property type="term" value="F:orotate phosphoribosyltransferase activity"/>
    <property type="evidence" value="ECO:0007669"/>
    <property type="project" value="UniProtKB-UniRule"/>
</dbReference>
<keyword evidence="3 6" id="KW-0328">Glycosyltransferase</keyword>
<dbReference type="KEGG" id="nva:G3M78_11760"/>
<name>A0A7T0G452_9BACT</name>
<feature type="binding site" evidence="6">
    <location>
        <position position="125"/>
    </location>
    <ligand>
        <name>orotate</name>
        <dbReference type="ChEBI" id="CHEBI:30839"/>
    </ligand>
</feature>
<evidence type="ECO:0000313" key="8">
    <source>
        <dbReference type="EMBL" id="QPJ66033.1"/>
    </source>
</evidence>
<dbReference type="Pfam" id="PF00156">
    <property type="entry name" value="Pribosyltran"/>
    <property type="match status" value="1"/>
</dbReference>
<dbReference type="InterPro" id="IPR029057">
    <property type="entry name" value="PRTase-like"/>
</dbReference>
<dbReference type="Proteomes" id="UP000594464">
    <property type="component" value="Chromosome"/>
</dbReference>
<feature type="binding site" evidence="6">
    <location>
        <position position="99"/>
    </location>
    <ligand>
        <name>5-phospho-alpha-D-ribose 1-diphosphate</name>
        <dbReference type="ChEBI" id="CHEBI:58017"/>
        <note>ligand shared between dimeric partners</note>
    </ligand>
</feature>
<comment type="similarity">
    <text evidence="6">Belongs to the purine/pyrimidine phosphoribosyltransferase family. PyrE subfamily.</text>
</comment>
<accession>A0A7T0G452</accession>
<evidence type="ECO:0000256" key="1">
    <source>
        <dbReference type="ARBA" id="ARBA00004889"/>
    </source>
</evidence>
<organism evidence="8 9">
    <name type="scientific">Candidatus Nitrohelix vancouverensis</name>
    <dbReference type="NCBI Taxonomy" id="2705534"/>
    <lineage>
        <taxon>Bacteria</taxon>
        <taxon>Pseudomonadati</taxon>
        <taxon>Nitrospinota/Tectimicrobiota group</taxon>
        <taxon>Nitrospinota</taxon>
        <taxon>Nitrospinia</taxon>
        <taxon>Nitrospinales</taxon>
        <taxon>Nitrospinaceae</taxon>
        <taxon>Candidatus Nitrohelix</taxon>
    </lineage>
</organism>
<dbReference type="HAMAP" id="MF_01208">
    <property type="entry name" value="PyrE"/>
    <property type="match status" value="1"/>
</dbReference>
<gene>
    <name evidence="6 8" type="primary">pyrE</name>
    <name evidence="8" type="ORF">G3M78_11760</name>
</gene>
<dbReference type="Gene3D" id="3.40.50.2020">
    <property type="match status" value="1"/>
</dbReference>
<dbReference type="CDD" id="cd06223">
    <property type="entry name" value="PRTases_typeI"/>
    <property type="match status" value="1"/>
</dbReference>
<comment type="function">
    <text evidence="6">Catalyzes the transfer of a ribosyl phosphate group from 5-phosphoribose 1-diphosphate to orotate, leading to the formation of orotidine monophosphate (OMP).</text>
</comment>
<evidence type="ECO:0000256" key="3">
    <source>
        <dbReference type="ARBA" id="ARBA00022676"/>
    </source>
</evidence>
<comment type="caution">
    <text evidence="6">Lacks conserved residue(s) required for the propagation of feature annotation.</text>
</comment>